<proteinExistence type="predicted"/>
<feature type="region of interest" description="Disordered" evidence="1">
    <location>
        <begin position="101"/>
        <end position="156"/>
    </location>
</feature>
<protein>
    <submittedName>
        <fullName evidence="3">Uncharacterized protein</fullName>
    </submittedName>
</protein>
<feature type="chain" id="PRO_5044013556" evidence="2">
    <location>
        <begin position="19"/>
        <end position="156"/>
    </location>
</feature>
<keyword evidence="2" id="KW-0732">Signal</keyword>
<evidence type="ECO:0000313" key="3">
    <source>
        <dbReference type="EMBL" id="KAK9873882.1"/>
    </source>
</evidence>
<organism evidence="3 4">
    <name type="scientific">Henosepilachna vigintioctopunctata</name>
    <dbReference type="NCBI Taxonomy" id="420089"/>
    <lineage>
        <taxon>Eukaryota</taxon>
        <taxon>Metazoa</taxon>
        <taxon>Ecdysozoa</taxon>
        <taxon>Arthropoda</taxon>
        <taxon>Hexapoda</taxon>
        <taxon>Insecta</taxon>
        <taxon>Pterygota</taxon>
        <taxon>Neoptera</taxon>
        <taxon>Endopterygota</taxon>
        <taxon>Coleoptera</taxon>
        <taxon>Polyphaga</taxon>
        <taxon>Cucujiformia</taxon>
        <taxon>Coccinelloidea</taxon>
        <taxon>Coccinellidae</taxon>
        <taxon>Epilachninae</taxon>
        <taxon>Epilachnini</taxon>
        <taxon>Henosepilachna</taxon>
    </lineage>
</organism>
<sequence>MKLLVISCLVLSFGLVKGEFITQAKECFTNLSAHSCTGLMQILLEKLKVVFNFITKIVSKISGVAKEIIGALVPKDLFQVKSRANSEEDGLDGILKAQSTEPRAAGVVQKAVPPMEPKPSPPPRKAESAAPRAAGVVQKAVPPMEPKPSPPPRKAD</sequence>
<gene>
    <name evidence="3" type="ORF">WA026_002237</name>
</gene>
<evidence type="ECO:0000313" key="4">
    <source>
        <dbReference type="Proteomes" id="UP001431783"/>
    </source>
</evidence>
<comment type="caution">
    <text evidence="3">The sequence shown here is derived from an EMBL/GenBank/DDBJ whole genome shotgun (WGS) entry which is preliminary data.</text>
</comment>
<reference evidence="3 4" key="1">
    <citation type="submission" date="2023-03" db="EMBL/GenBank/DDBJ databases">
        <title>Genome insight into feeding habits of ladybird beetles.</title>
        <authorList>
            <person name="Li H.-S."/>
            <person name="Huang Y.-H."/>
            <person name="Pang H."/>
        </authorList>
    </citation>
    <scope>NUCLEOTIDE SEQUENCE [LARGE SCALE GENOMIC DNA]</scope>
    <source>
        <strain evidence="3">SYSU_2023b</strain>
        <tissue evidence="3">Whole body</tissue>
    </source>
</reference>
<feature type="compositionally biased region" description="Pro residues" evidence="1">
    <location>
        <begin position="114"/>
        <end position="123"/>
    </location>
</feature>
<dbReference type="Proteomes" id="UP001431783">
    <property type="component" value="Unassembled WGS sequence"/>
</dbReference>
<dbReference type="EMBL" id="JARQZJ010000031">
    <property type="protein sequence ID" value="KAK9873882.1"/>
    <property type="molecule type" value="Genomic_DNA"/>
</dbReference>
<keyword evidence="4" id="KW-1185">Reference proteome</keyword>
<feature type="signal peptide" evidence="2">
    <location>
        <begin position="1"/>
        <end position="18"/>
    </location>
</feature>
<feature type="compositionally biased region" description="Pro residues" evidence="1">
    <location>
        <begin position="143"/>
        <end position="156"/>
    </location>
</feature>
<evidence type="ECO:0000256" key="1">
    <source>
        <dbReference type="SAM" id="MobiDB-lite"/>
    </source>
</evidence>
<accession>A0AAW1TQS9</accession>
<evidence type="ECO:0000256" key="2">
    <source>
        <dbReference type="SAM" id="SignalP"/>
    </source>
</evidence>
<name>A0AAW1TQS9_9CUCU</name>
<dbReference type="AlphaFoldDB" id="A0AAW1TQS9"/>